<dbReference type="EnsemblMetazoa" id="AMAM017728-RA">
    <property type="protein sequence ID" value="AMAM017728-PA"/>
    <property type="gene ID" value="AMAM017728"/>
</dbReference>
<keyword evidence="1" id="KW-0472">Membrane</keyword>
<keyword evidence="1" id="KW-0812">Transmembrane</keyword>
<reference evidence="4" key="1">
    <citation type="submission" date="2013-09" db="EMBL/GenBank/DDBJ databases">
        <title>The Genome Sequence of Anopheles maculatus species B.</title>
        <authorList>
            <consortium name="The Broad Institute Genomics Platform"/>
            <person name="Neafsey D.E."/>
            <person name="Besansky N."/>
            <person name="Howell P."/>
            <person name="Walton C."/>
            <person name="Young S.K."/>
            <person name="Zeng Q."/>
            <person name="Gargeya S."/>
            <person name="Fitzgerald M."/>
            <person name="Haas B."/>
            <person name="Abouelleil A."/>
            <person name="Allen A.W."/>
            <person name="Alvarado L."/>
            <person name="Arachchi H.M."/>
            <person name="Berlin A.M."/>
            <person name="Chapman S.B."/>
            <person name="Gainer-Dewar J."/>
            <person name="Goldberg J."/>
            <person name="Griggs A."/>
            <person name="Gujja S."/>
            <person name="Hansen M."/>
            <person name="Howarth C."/>
            <person name="Imamovic A."/>
            <person name="Ireland A."/>
            <person name="Larimer J."/>
            <person name="McCowan C."/>
            <person name="Murphy C."/>
            <person name="Pearson M."/>
            <person name="Poon T.W."/>
            <person name="Priest M."/>
            <person name="Roberts A."/>
            <person name="Saif S."/>
            <person name="Shea T."/>
            <person name="Sisk P."/>
            <person name="Sykes S."/>
            <person name="Wortman J."/>
            <person name="Nusbaum C."/>
            <person name="Birren B."/>
        </authorList>
    </citation>
    <scope>NUCLEOTIDE SEQUENCE [LARGE SCALE GENOMIC DNA]</scope>
    <source>
        <strain evidence="4">maculatus3</strain>
    </source>
</reference>
<reference evidence="3" key="2">
    <citation type="submission" date="2020-05" db="UniProtKB">
        <authorList>
            <consortium name="EnsemblMetazoa"/>
        </authorList>
    </citation>
    <scope>IDENTIFICATION</scope>
    <source>
        <strain evidence="3">maculatus3</strain>
    </source>
</reference>
<name>A0A182T1H4_9DIPT</name>
<evidence type="ECO:0000256" key="2">
    <source>
        <dbReference type="SAM" id="SignalP"/>
    </source>
</evidence>
<keyword evidence="4" id="KW-1185">Reference proteome</keyword>
<dbReference type="VEuPathDB" id="VectorBase:AMAM017728"/>
<feature type="chain" id="PRO_5008136344" evidence="2">
    <location>
        <begin position="29"/>
        <end position="155"/>
    </location>
</feature>
<feature type="transmembrane region" description="Helical" evidence="1">
    <location>
        <begin position="89"/>
        <end position="106"/>
    </location>
</feature>
<keyword evidence="1" id="KW-1133">Transmembrane helix</keyword>
<evidence type="ECO:0000256" key="1">
    <source>
        <dbReference type="SAM" id="Phobius"/>
    </source>
</evidence>
<evidence type="ECO:0000313" key="4">
    <source>
        <dbReference type="Proteomes" id="UP000075901"/>
    </source>
</evidence>
<feature type="signal peptide" evidence="2">
    <location>
        <begin position="1"/>
        <end position="28"/>
    </location>
</feature>
<dbReference type="Proteomes" id="UP000075901">
    <property type="component" value="Unassembled WGS sequence"/>
</dbReference>
<dbReference type="AlphaFoldDB" id="A0A182T1H4"/>
<keyword evidence="2" id="KW-0732">Signal</keyword>
<protein>
    <submittedName>
        <fullName evidence="3">Uncharacterized protein</fullName>
    </submittedName>
</protein>
<proteinExistence type="predicted"/>
<accession>A0A182T1H4</accession>
<organism evidence="3 4">
    <name type="scientific">Anopheles maculatus</name>
    <dbReference type="NCBI Taxonomy" id="74869"/>
    <lineage>
        <taxon>Eukaryota</taxon>
        <taxon>Metazoa</taxon>
        <taxon>Ecdysozoa</taxon>
        <taxon>Arthropoda</taxon>
        <taxon>Hexapoda</taxon>
        <taxon>Insecta</taxon>
        <taxon>Pterygota</taxon>
        <taxon>Neoptera</taxon>
        <taxon>Endopterygota</taxon>
        <taxon>Diptera</taxon>
        <taxon>Nematocera</taxon>
        <taxon>Culicoidea</taxon>
        <taxon>Culicidae</taxon>
        <taxon>Anophelinae</taxon>
        <taxon>Anopheles</taxon>
        <taxon>Anopheles maculatus group</taxon>
    </lineage>
</organism>
<evidence type="ECO:0000313" key="3">
    <source>
        <dbReference type="EnsemblMetazoa" id="AMAM017728-PA"/>
    </source>
</evidence>
<sequence>MRSSVRLSVVLLLLLATLVLLHAPSATGVRVIFWRPLTEHPTGSNGDLNLKANILRSPNLSGSSCGNGQTQSCGNLSIVQPTTMETDRLLAAGVILLALALLCGGIQQTNALRVIYYRDDDDNRSANVLSSPNTSKCRNNQNVDLLGYCRIVCSF</sequence>